<evidence type="ECO:0008006" key="3">
    <source>
        <dbReference type="Google" id="ProtNLM"/>
    </source>
</evidence>
<dbReference type="EMBL" id="CP036287">
    <property type="protein sequence ID" value="QDU65138.1"/>
    <property type="molecule type" value="Genomic_DNA"/>
</dbReference>
<evidence type="ECO:0000313" key="2">
    <source>
        <dbReference type="Proteomes" id="UP000316921"/>
    </source>
</evidence>
<dbReference type="AlphaFoldDB" id="A0A518BDS6"/>
<protein>
    <recommendedName>
        <fullName evidence="3">ELWxxDGT repeat protein</fullName>
    </recommendedName>
</protein>
<keyword evidence="2" id="KW-1185">Reference proteome</keyword>
<accession>A0A518BDS6</accession>
<organism evidence="1 2">
    <name type="scientific">Engelhardtia mirabilis</name>
    <dbReference type="NCBI Taxonomy" id="2528011"/>
    <lineage>
        <taxon>Bacteria</taxon>
        <taxon>Pseudomonadati</taxon>
        <taxon>Planctomycetota</taxon>
        <taxon>Planctomycetia</taxon>
        <taxon>Planctomycetia incertae sedis</taxon>
        <taxon>Engelhardtia</taxon>
    </lineage>
</organism>
<dbReference type="Proteomes" id="UP000316921">
    <property type="component" value="Chromosome"/>
</dbReference>
<name>A0A518BDS6_9BACT</name>
<proteinExistence type="predicted"/>
<gene>
    <name evidence="1" type="ORF">Pla133_02020</name>
</gene>
<dbReference type="RefSeq" id="WP_145061478.1">
    <property type="nucleotide sequence ID" value="NZ_CP036287.1"/>
</dbReference>
<reference evidence="1 2" key="1">
    <citation type="submission" date="2019-02" db="EMBL/GenBank/DDBJ databases">
        <title>Deep-cultivation of Planctomycetes and their phenomic and genomic characterization uncovers novel biology.</title>
        <authorList>
            <person name="Wiegand S."/>
            <person name="Jogler M."/>
            <person name="Boedeker C."/>
            <person name="Pinto D."/>
            <person name="Vollmers J."/>
            <person name="Rivas-Marin E."/>
            <person name="Kohn T."/>
            <person name="Peeters S.H."/>
            <person name="Heuer A."/>
            <person name="Rast P."/>
            <person name="Oberbeckmann S."/>
            <person name="Bunk B."/>
            <person name="Jeske O."/>
            <person name="Meyerdierks A."/>
            <person name="Storesund J.E."/>
            <person name="Kallscheuer N."/>
            <person name="Luecker S."/>
            <person name="Lage O.M."/>
            <person name="Pohl T."/>
            <person name="Merkel B.J."/>
            <person name="Hornburger P."/>
            <person name="Mueller R.-W."/>
            <person name="Bruemmer F."/>
            <person name="Labrenz M."/>
            <person name="Spormann A.M."/>
            <person name="Op den Camp H."/>
            <person name="Overmann J."/>
            <person name="Amann R."/>
            <person name="Jetten M.S.M."/>
            <person name="Mascher T."/>
            <person name="Medema M.H."/>
            <person name="Devos D.P."/>
            <person name="Kaster A.-K."/>
            <person name="Ovreas L."/>
            <person name="Rohde M."/>
            <person name="Galperin M.Y."/>
            <person name="Jogler C."/>
        </authorList>
    </citation>
    <scope>NUCLEOTIDE SEQUENCE [LARGE SCALE GENOMIC DNA]</scope>
    <source>
        <strain evidence="1 2">Pla133</strain>
    </source>
</reference>
<sequence length="1001" mass="101365">MLCPASVLLLGLAPLPLDDTLFVDLDATLIPGQNGSSPRVLAADGARVFFEAGQSPYSNLYVTDGTAAGTVQLTSQTIAITDGVLLPGGDFVFGVGFPAAELWRSDGTPAGTGALSTGLLSAPEDLVAFGGQVWFRANTPGEGYELWRSDGTAVGTQVFQTFNPGLASGVQAVFAGDAHLYLHGGDSSQGTFGLWATDGVQPATFLHAWNSVSAFDSFKKTAAVAGRVVFDVVGSAADRGWWASDGTSGGTIQLESTAITAWTASAGGKLYFAGGPTGARLRVTDGTLAGTAQVNTQTSAGGQQVTFTPGVEVGGKLAYGGVFPGAGTELCTTDGATVDLLADVVPGSAPSSPDGLTLSGGKLFFVTGADPSGQQLWSSAPDGSGAAQVSSLATGEFGEGFGDLPRLWPTATGVVFVYADFLKGEEVFTSDGLSTDVLLNIGADEIEAVSSDPRFLTRLGGHVYFAARDAVAGDELWRTDGTTEGTELVVEVNPGAGGSTPNSMVAIGDRIVFSAYRPDTGFELWSTAGDQASTELLVDIAPGPTSSYPAYFVRSGDRLYFIARSNDVQQLWYTDGTTAGTAKAFDLYSTASPTFIAPRLARLGDRLLVLADLGQGLGIEPCSTDGTLAGTQVLADISSGALSTPVPELVVAGSQAFFSVSSITVGQALYRTDGTPAGTLALTDSVVGPFQPDLLTAVGDELAFRAQGTGIFDEAWLTDGTAAGTGLLVDPASGQEAGVPQQFQVSGGVLFFTASTPSIATAELWTYEPTSGQVTQAFASTVWGSGPSLRQMWAPSDDGRVLFSFNAGDGTGIEPWTSDGTPAGTQLVADIADGFGDSEPTVGARIGSTVLFSAGEPEHGIELHAVSTADVGGWAVTEVGEGCAGISASPRLGGAGAPVLGSSFDLVVDGGEPASLALLFFGTAFAGPAPLGTCGVLVSGPTYLATVATDATGSGALPLAIPADPALIEATVWFQSLAVGIGGPFLGLGATSNALEVVVGP</sequence>
<evidence type="ECO:0000313" key="1">
    <source>
        <dbReference type="EMBL" id="QDU65138.1"/>
    </source>
</evidence>
<dbReference type="KEGG" id="pbap:Pla133_02020"/>